<dbReference type="HAMAP" id="MF_01024">
    <property type="entry name" value="HisD"/>
    <property type="match status" value="1"/>
</dbReference>
<evidence type="ECO:0000256" key="21">
    <source>
        <dbReference type="ARBA" id="ARBA00023268"/>
    </source>
</evidence>
<comment type="pathway">
    <text evidence="5">Amino-acid biosynthesis; L-histidine biosynthesis; L-histidine from 5-phospho-alpha-D-ribose 1-diphosphate: step 3/9.</text>
</comment>
<dbReference type="NCBIfam" id="TIGR03188">
    <property type="entry name" value="histidine_hisI"/>
    <property type="match status" value="1"/>
</dbReference>
<dbReference type="GO" id="GO:0004399">
    <property type="term" value="F:histidinol dehydrogenase activity"/>
    <property type="evidence" value="ECO:0007669"/>
    <property type="project" value="UniProtKB-EC"/>
</dbReference>
<comment type="caution">
    <text evidence="25">The sequence shown here is derived from an EMBL/GenBank/DDBJ whole genome shotgun (WGS) entry which is preliminary data.</text>
</comment>
<dbReference type="InterPro" id="IPR002496">
    <property type="entry name" value="PRib_AMP_CycHydrolase_dom"/>
</dbReference>
<dbReference type="EC" id="3.5.4.19" evidence="9"/>
<comment type="catalytic activity">
    <reaction evidence="1">
        <text>1-(5-phospho-beta-D-ribosyl)-5'-AMP + H2O = 1-(5-phospho-beta-D-ribosyl)-5-[(5-phospho-beta-D-ribosylamino)methylideneamino]imidazole-4-carboxamide</text>
        <dbReference type="Rhea" id="RHEA:20049"/>
        <dbReference type="ChEBI" id="CHEBI:15377"/>
        <dbReference type="ChEBI" id="CHEBI:58435"/>
        <dbReference type="ChEBI" id="CHEBI:59457"/>
        <dbReference type="EC" id="3.5.4.19"/>
    </reaction>
</comment>
<comment type="cofactor">
    <cofactor evidence="3">
        <name>Zn(2+)</name>
        <dbReference type="ChEBI" id="CHEBI:29105"/>
    </cofactor>
</comment>
<evidence type="ECO:0000256" key="12">
    <source>
        <dbReference type="ARBA" id="ARBA00022605"/>
    </source>
</evidence>
<dbReference type="GO" id="GO:0005829">
    <property type="term" value="C:cytosol"/>
    <property type="evidence" value="ECO:0007669"/>
    <property type="project" value="TreeGrafter"/>
</dbReference>
<dbReference type="GO" id="GO:0004635">
    <property type="term" value="F:phosphoribosyl-AMP cyclohydrolase activity"/>
    <property type="evidence" value="ECO:0007669"/>
    <property type="project" value="UniProtKB-EC"/>
</dbReference>
<dbReference type="InterPro" id="IPR038019">
    <property type="entry name" value="PRib_AMP_CycHydrolase_sf"/>
</dbReference>
<evidence type="ECO:0000256" key="1">
    <source>
        <dbReference type="ARBA" id="ARBA00000024"/>
    </source>
</evidence>
<dbReference type="EMBL" id="CALTRL010004777">
    <property type="protein sequence ID" value="CAH7683552.1"/>
    <property type="molecule type" value="Genomic_DNA"/>
</dbReference>
<evidence type="ECO:0000256" key="15">
    <source>
        <dbReference type="ARBA" id="ARBA00022801"/>
    </source>
</evidence>
<evidence type="ECO:0000256" key="13">
    <source>
        <dbReference type="ARBA" id="ARBA00022723"/>
    </source>
</evidence>
<sequence length="921" mass="101773">MTISHPRLVQLLGCDSPDQLPDPTTINSLRTIAPILVPLSNKDVLLGSLPSRGVDLYLFDDLQQSAHHSDQLSDNREVGQDEGNLVRERVRTIIDSLDSGLFIRVVTDLWDQLIESGVGQERIIRRIDLFSSEQKNQNSNNVEEEDFEKDCDLMLAFGENGNVSSEILVEQFLLKHNQRSKDSKTFILNTPGHDFEDSLISKLKTKNDYRLVPVFGPGLLSKPDGLDQLIDFYISSLRSDRPDGLFSTSVVASSPSSTLLGQVYSSTDSIRMSIKTGRATYFSRSRNQIWIKGQTSGSTQELLRIRTDCDGDSLEFQVVQKPLTGFCHTQEISCFGPLGGFSGLESTLIKRLNSSVPGSYTNRLFSDEKLLKAKIMEEAEELCDAEEKVDVASEMADLIYFGLCRCISKGVSLGDVEDVLNRRSLKITRRKGDSKRKWADQIEKKSSRVRLQESQQRPSDDGTDGELLRCRVFDFSQTTPSQQTELLKRPIFDSQTMLDRVKPILDMVKSKGDIGLIEAVQKFDRLKDQVPDSLVINSPFKESLISAEVKRAIDVAYENIFKFHLKQLEKEKKPMVVETMKGVVCSRFARPIDRVGLYIPGGSATLPSTALMLGIPAQVAGCEFVSMATPARADGTISPEIMYIASKCGVKQIIKAGGAHGIASLAYGTESVQKVDKIFGPGNQFVTTAKMIVASDLEAKVAIDMPAGPSEVLVIADKWCNPKFVAADLLSQAEHGPDSQVILIAINFDEALIEKVQKEIEEQARKLTRVSIIEKSISKSLIIRVKTTEEAFDISNDYGPEHLIIQLKEDQHQFSRESNGSEDDVSQRNGFINLVKNAGSVFIGDYSPESCGDYASGTNHSLPTSGYAKQYSGVSTLGFMKHITTQELSLEGLKGLSKSVITLAEVEGLDGHANSVRVRLN</sequence>
<keyword evidence="19" id="KW-0520">NAD</keyword>
<dbReference type="GO" id="GO:0051287">
    <property type="term" value="F:NAD binding"/>
    <property type="evidence" value="ECO:0007669"/>
    <property type="project" value="InterPro"/>
</dbReference>
<keyword evidence="16" id="KW-0862">Zinc</keyword>
<organism evidence="25 26">
    <name type="scientific">Phakopsora pachyrhizi</name>
    <name type="common">Asian soybean rust disease fungus</name>
    <dbReference type="NCBI Taxonomy" id="170000"/>
    <lineage>
        <taxon>Eukaryota</taxon>
        <taxon>Fungi</taxon>
        <taxon>Dikarya</taxon>
        <taxon>Basidiomycota</taxon>
        <taxon>Pucciniomycotina</taxon>
        <taxon>Pucciniomycetes</taxon>
        <taxon>Pucciniales</taxon>
        <taxon>Phakopsoraceae</taxon>
        <taxon>Phakopsora</taxon>
    </lineage>
</organism>
<dbReference type="EC" id="3.6.1.31" evidence="8"/>
<dbReference type="GO" id="GO:0004636">
    <property type="term" value="F:phosphoribosyl-ATP diphosphatase activity"/>
    <property type="evidence" value="ECO:0007669"/>
    <property type="project" value="UniProtKB-EC"/>
</dbReference>
<dbReference type="FunFam" id="3.40.50.1980:FF:000001">
    <property type="entry name" value="Histidinol dehydrogenase"/>
    <property type="match status" value="1"/>
</dbReference>
<dbReference type="NCBIfam" id="TIGR00069">
    <property type="entry name" value="hisD"/>
    <property type="match status" value="1"/>
</dbReference>
<reference evidence="25" key="1">
    <citation type="submission" date="2022-06" db="EMBL/GenBank/DDBJ databases">
        <authorList>
            <consortium name="SYNGENTA / RWTH Aachen University"/>
        </authorList>
    </citation>
    <scope>NUCLEOTIDE SEQUENCE</scope>
</reference>
<evidence type="ECO:0000256" key="22">
    <source>
        <dbReference type="ARBA" id="ARBA00049489"/>
    </source>
</evidence>
<dbReference type="SUPFAM" id="SSF141734">
    <property type="entry name" value="HisI-like"/>
    <property type="match status" value="1"/>
</dbReference>
<keyword evidence="15" id="KW-0378">Hydrolase</keyword>
<keyword evidence="14" id="KW-0547">Nucleotide-binding</keyword>
<dbReference type="InterPro" id="IPR016161">
    <property type="entry name" value="Ald_DH/histidinol_DH"/>
</dbReference>
<dbReference type="Gene3D" id="1.20.5.1300">
    <property type="match status" value="1"/>
</dbReference>
<dbReference type="Pfam" id="PF01502">
    <property type="entry name" value="PRA-CH"/>
    <property type="match status" value="1"/>
</dbReference>
<evidence type="ECO:0000256" key="10">
    <source>
        <dbReference type="ARBA" id="ARBA00012965"/>
    </source>
</evidence>
<evidence type="ECO:0000256" key="9">
    <source>
        <dbReference type="ARBA" id="ARBA00012721"/>
    </source>
</evidence>
<dbReference type="PRINTS" id="PR00083">
    <property type="entry name" value="HOLDHDRGNASE"/>
</dbReference>
<evidence type="ECO:0000256" key="18">
    <source>
        <dbReference type="ARBA" id="ARBA00023002"/>
    </source>
</evidence>
<dbReference type="CDD" id="cd11546">
    <property type="entry name" value="NTP-PPase_His4"/>
    <property type="match status" value="1"/>
</dbReference>
<dbReference type="InterPro" id="IPR012131">
    <property type="entry name" value="Hstdl_DH"/>
</dbReference>
<evidence type="ECO:0000256" key="19">
    <source>
        <dbReference type="ARBA" id="ARBA00023027"/>
    </source>
</evidence>
<dbReference type="InterPro" id="IPR001692">
    <property type="entry name" value="Histidinol_DH_CS"/>
</dbReference>
<dbReference type="FunFam" id="3.40.50.1980:FF:000050">
    <property type="entry name" value="Histidine biosynthesis trifunctional protein"/>
    <property type="match status" value="1"/>
</dbReference>
<evidence type="ECO:0000256" key="17">
    <source>
        <dbReference type="ARBA" id="ARBA00022840"/>
    </source>
</evidence>
<evidence type="ECO:0000256" key="2">
    <source>
        <dbReference type="ARBA" id="ARBA00001460"/>
    </source>
</evidence>
<comment type="pathway">
    <text evidence="4">Amino-acid biosynthesis; L-histidine biosynthesis; L-histidine from 5-phospho-alpha-D-ribose 1-diphosphate: step 9/9.</text>
</comment>
<evidence type="ECO:0000256" key="6">
    <source>
        <dbReference type="ARBA" id="ARBA00005204"/>
    </source>
</evidence>
<keyword evidence="20" id="KW-0368">Histidine biosynthesis</keyword>
<keyword evidence="13" id="KW-0479">Metal-binding</keyword>
<protein>
    <recommendedName>
        <fullName evidence="11">Histidine biosynthesis trifunctional protein</fullName>
        <ecNumber evidence="10">1.1.1.23</ecNumber>
        <ecNumber evidence="9">3.5.4.19</ecNumber>
        <ecNumber evidence="8">3.6.1.31</ecNumber>
    </recommendedName>
</protein>
<dbReference type="InterPro" id="IPR021130">
    <property type="entry name" value="PRib-ATP_PPHydrolase-like"/>
</dbReference>
<dbReference type="PIRSF" id="PIRSF001257">
    <property type="entry name" value="His_trifunctional"/>
    <property type="match status" value="1"/>
</dbReference>
<evidence type="ECO:0000256" key="11">
    <source>
        <dbReference type="ARBA" id="ARBA00017884"/>
    </source>
</evidence>
<dbReference type="SUPFAM" id="SSF53720">
    <property type="entry name" value="ALDH-like"/>
    <property type="match status" value="1"/>
</dbReference>
<evidence type="ECO:0000256" key="7">
    <source>
        <dbReference type="ARBA" id="ARBA00008260"/>
    </source>
</evidence>
<dbReference type="AlphaFoldDB" id="A0AAV0BCF0"/>
<comment type="similarity">
    <text evidence="7">In the C-terminal section; belongs to the histidinol dehydrogenase family.</text>
</comment>
<evidence type="ECO:0000256" key="14">
    <source>
        <dbReference type="ARBA" id="ARBA00022741"/>
    </source>
</evidence>
<evidence type="ECO:0000256" key="3">
    <source>
        <dbReference type="ARBA" id="ARBA00001947"/>
    </source>
</evidence>
<name>A0AAV0BCF0_PHAPC</name>
<accession>A0AAV0BCF0</accession>
<evidence type="ECO:0000256" key="4">
    <source>
        <dbReference type="ARBA" id="ARBA00004940"/>
    </source>
</evidence>
<dbReference type="GO" id="GO:0046872">
    <property type="term" value="F:metal ion binding"/>
    <property type="evidence" value="ECO:0007669"/>
    <property type="project" value="UniProtKB-KW"/>
</dbReference>
<dbReference type="Pfam" id="PF00815">
    <property type="entry name" value="Histidinol_dh"/>
    <property type="match status" value="1"/>
</dbReference>
<dbReference type="Pfam" id="PF01503">
    <property type="entry name" value="PRA-PH"/>
    <property type="match status" value="1"/>
</dbReference>
<keyword evidence="21" id="KW-0511">Multifunctional enzyme</keyword>
<evidence type="ECO:0000256" key="20">
    <source>
        <dbReference type="ARBA" id="ARBA00023102"/>
    </source>
</evidence>
<keyword evidence="26" id="KW-1185">Reference proteome</keyword>
<dbReference type="FunFam" id="1.20.5.1300:FF:000001">
    <property type="entry name" value="Histidine biosynthesis trifunctional protein"/>
    <property type="match status" value="1"/>
</dbReference>
<dbReference type="Gene3D" id="1.10.287.1080">
    <property type="entry name" value="MazG-like"/>
    <property type="match status" value="1"/>
</dbReference>
<dbReference type="PROSITE" id="PS00611">
    <property type="entry name" value="HISOL_DEHYDROGENASE"/>
    <property type="match status" value="1"/>
</dbReference>
<proteinExistence type="inferred from homology"/>
<evidence type="ECO:0000313" key="24">
    <source>
        <dbReference type="EMBL" id="CAH7682944.1"/>
    </source>
</evidence>
<dbReference type="PANTHER" id="PTHR21256:SF2">
    <property type="entry name" value="HISTIDINE BIOSYNTHESIS TRIFUNCTIONAL PROTEIN"/>
    <property type="match status" value="1"/>
</dbReference>
<dbReference type="CDD" id="cd06572">
    <property type="entry name" value="Histidinol_dh"/>
    <property type="match status" value="1"/>
</dbReference>
<feature type="domain" description="Phosphoribosyl-AMP cyclohydrolase" evidence="23">
    <location>
        <begin position="263"/>
        <end position="335"/>
    </location>
</feature>
<evidence type="ECO:0000256" key="5">
    <source>
        <dbReference type="ARBA" id="ARBA00005169"/>
    </source>
</evidence>
<evidence type="ECO:0000313" key="26">
    <source>
        <dbReference type="Proteomes" id="UP001153365"/>
    </source>
</evidence>
<keyword evidence="17" id="KW-0067">ATP-binding</keyword>
<dbReference type="EC" id="1.1.1.23" evidence="10"/>
<evidence type="ECO:0000256" key="16">
    <source>
        <dbReference type="ARBA" id="ARBA00022833"/>
    </source>
</evidence>
<dbReference type="PANTHER" id="PTHR21256">
    <property type="entry name" value="HISTIDINOL DEHYDROGENASE HDH"/>
    <property type="match status" value="1"/>
</dbReference>
<dbReference type="Proteomes" id="UP001153365">
    <property type="component" value="Unassembled WGS sequence"/>
</dbReference>
<dbReference type="GO" id="GO:0005524">
    <property type="term" value="F:ATP binding"/>
    <property type="evidence" value="ECO:0007669"/>
    <property type="project" value="UniProtKB-KW"/>
</dbReference>
<evidence type="ECO:0000313" key="25">
    <source>
        <dbReference type="EMBL" id="CAH7683552.1"/>
    </source>
</evidence>
<comment type="catalytic activity">
    <reaction evidence="2">
        <text>1-(5-phospho-beta-D-ribosyl)-ATP + H2O = 1-(5-phospho-beta-D-ribosyl)-5'-AMP + diphosphate + H(+)</text>
        <dbReference type="Rhea" id="RHEA:22828"/>
        <dbReference type="ChEBI" id="CHEBI:15377"/>
        <dbReference type="ChEBI" id="CHEBI:15378"/>
        <dbReference type="ChEBI" id="CHEBI:33019"/>
        <dbReference type="ChEBI" id="CHEBI:59457"/>
        <dbReference type="ChEBI" id="CHEBI:73183"/>
        <dbReference type="EC" id="3.6.1.31"/>
    </reaction>
</comment>
<keyword evidence="18" id="KW-0560">Oxidoreductase</keyword>
<dbReference type="EMBL" id="CALTRL010004353">
    <property type="protein sequence ID" value="CAH7682944.1"/>
    <property type="molecule type" value="Genomic_DNA"/>
</dbReference>
<keyword evidence="12" id="KW-0028">Amino-acid biosynthesis</keyword>
<dbReference type="GO" id="GO:0000105">
    <property type="term" value="P:L-histidine biosynthetic process"/>
    <property type="evidence" value="ECO:0007669"/>
    <property type="project" value="UniProtKB-KW"/>
</dbReference>
<dbReference type="InterPro" id="IPR008179">
    <property type="entry name" value="HisE"/>
</dbReference>
<dbReference type="Gene3D" id="3.10.20.810">
    <property type="entry name" value="Phosphoribosyl-AMP cyclohydrolase"/>
    <property type="match status" value="1"/>
</dbReference>
<gene>
    <name evidence="24" type="ORF">PPACK8108_LOCUS16126</name>
    <name evidence="25" type="ORF">PPACK8108_LOCUS17163</name>
</gene>
<dbReference type="Gene3D" id="3.40.50.1980">
    <property type="entry name" value="Nitrogenase molybdenum iron protein domain"/>
    <property type="match status" value="2"/>
</dbReference>
<evidence type="ECO:0000256" key="8">
    <source>
        <dbReference type="ARBA" id="ARBA00012414"/>
    </source>
</evidence>
<evidence type="ECO:0000259" key="23">
    <source>
        <dbReference type="Pfam" id="PF01502"/>
    </source>
</evidence>
<comment type="pathway">
    <text evidence="6">Amino-acid biosynthesis; L-histidine biosynthesis; L-histidine from 5-phospho-alpha-D-ribose 1-diphosphate: step 2/9.</text>
</comment>
<dbReference type="InterPro" id="IPR016298">
    <property type="entry name" value="Histidine_synth_trifunct"/>
</dbReference>
<dbReference type="SUPFAM" id="SSF101386">
    <property type="entry name" value="all-alpha NTP pyrophosphatases"/>
    <property type="match status" value="1"/>
</dbReference>
<comment type="catalytic activity">
    <reaction evidence="22">
        <text>L-histidinol + 2 NAD(+) + H2O = L-histidine + 2 NADH + 3 H(+)</text>
        <dbReference type="Rhea" id="RHEA:20641"/>
        <dbReference type="ChEBI" id="CHEBI:15377"/>
        <dbReference type="ChEBI" id="CHEBI:15378"/>
        <dbReference type="ChEBI" id="CHEBI:57540"/>
        <dbReference type="ChEBI" id="CHEBI:57595"/>
        <dbReference type="ChEBI" id="CHEBI:57699"/>
        <dbReference type="ChEBI" id="CHEBI:57945"/>
        <dbReference type="EC" id="1.1.1.23"/>
    </reaction>
</comment>